<dbReference type="GO" id="GO:0005085">
    <property type="term" value="F:guanyl-nucleotide exchange factor activity"/>
    <property type="evidence" value="ECO:0007669"/>
    <property type="project" value="InterPro"/>
</dbReference>
<dbReference type="EMBL" id="SRPW01001303">
    <property type="protein sequence ID" value="KAG6003070.1"/>
    <property type="molecule type" value="Genomic_DNA"/>
</dbReference>
<dbReference type="InterPro" id="IPR035899">
    <property type="entry name" value="DBL_dom_sf"/>
</dbReference>
<protein>
    <recommendedName>
        <fullName evidence="2">DH domain-containing protein</fullName>
    </recommendedName>
</protein>
<sequence>MAVAVSGFHTTRLSLDDHKSSHPTSPSIFNQNSRSALPQWIECLSWGSDGSQHKRNHAKLPIAANQAPVCRIRPVSQIISCDAIHPTSSTSIDEEIDPCNKQKTRSMIQRWMGSLQKRTRQRSIEDATYGNRILPWVLALEEGTRSSKSISSTHRKSLSDSSFRFVSAVRSASTSFAESRTETALSQCQSQVDFEVEALKVPGPSFDDDNSTSSPRKVDCGSIERALQRRKILHELIYTEKSYLGLRRSVNQNLCEILQLHEEILSEVGRAILQSNDEELGQPCSAQFANPVLAKQECLDDSEPTCRGIEQATHIDLATGSLAGPQVVADVSRVFEKKMSRFFVYEEYGAKYDMLVQDIALVDQVLPGWEWNQRGLEALSVLLHSSNVPDCHSRRASTLKDLLVKPIQRICKYPLLFEELLKYTPALDCPNAHMAASSVLSRFREANFEINRVTNDPYMTTVLARTWLLQDRLVFPNMNFDSVSKDRGLRVEDADNGRGLQCHSAPFSWKVVFESNQRLFEIIMTACSLKEELEWRSRLSSPPMIQKLELCPACPFLDLNITSLGAIASSKTTPAKARLSTRRATTSCPKPPLCQVILKNTSEHAPSYVSNTTPLSISRSQSLLSTKSRVSILSPPRTDRVRLETLLADVWSREILPFPGVPTRVRGENFVRTSASTVMRKLSVMSIANSLARKTEGLRQRLSLEDPRRPATTEMMAFSDKWQPGSPIDAPRGPHAEKSIDGKPE</sequence>
<dbReference type="OrthoDB" id="8059989at2759"/>
<accession>A0A9P7SZP1</accession>
<feature type="domain" description="DH" evidence="2">
    <location>
        <begin position="228"/>
        <end position="453"/>
    </location>
</feature>
<dbReference type="InterPro" id="IPR051092">
    <property type="entry name" value="FYVE_RhoGEF_PH"/>
</dbReference>
<comment type="caution">
    <text evidence="3">The sequence shown here is derived from an EMBL/GenBank/DDBJ whole genome shotgun (WGS) entry which is preliminary data.</text>
</comment>
<dbReference type="SMART" id="SM00325">
    <property type="entry name" value="RhoGEF"/>
    <property type="match status" value="1"/>
</dbReference>
<dbReference type="AlphaFoldDB" id="A0A9P7SZP1"/>
<evidence type="ECO:0000313" key="4">
    <source>
        <dbReference type="Proteomes" id="UP000748025"/>
    </source>
</evidence>
<evidence type="ECO:0000313" key="3">
    <source>
        <dbReference type="EMBL" id="KAG6003070.1"/>
    </source>
</evidence>
<dbReference type="Gene3D" id="1.20.900.10">
    <property type="entry name" value="Dbl homology (DH) domain"/>
    <property type="match status" value="1"/>
</dbReference>
<dbReference type="PANTHER" id="PTHR12673:SF159">
    <property type="entry name" value="LD03170P"/>
    <property type="match status" value="1"/>
</dbReference>
<dbReference type="PROSITE" id="PS50010">
    <property type="entry name" value="DH_2"/>
    <property type="match status" value="1"/>
</dbReference>
<keyword evidence="4" id="KW-1185">Reference proteome</keyword>
<dbReference type="PANTHER" id="PTHR12673">
    <property type="entry name" value="FACIOGENITAL DYSPLASIA PROTEIN"/>
    <property type="match status" value="1"/>
</dbReference>
<dbReference type="Pfam" id="PF00621">
    <property type="entry name" value="RhoGEF"/>
    <property type="match status" value="1"/>
</dbReference>
<proteinExistence type="predicted"/>
<dbReference type="Proteomes" id="UP000748025">
    <property type="component" value="Unassembled WGS sequence"/>
</dbReference>
<dbReference type="SUPFAM" id="SSF48065">
    <property type="entry name" value="DBL homology domain (DH-domain)"/>
    <property type="match status" value="1"/>
</dbReference>
<dbReference type="InterPro" id="IPR000219">
    <property type="entry name" value="DH_dom"/>
</dbReference>
<feature type="compositionally biased region" description="Basic and acidic residues" evidence="1">
    <location>
        <begin position="732"/>
        <end position="745"/>
    </location>
</feature>
<reference evidence="3" key="1">
    <citation type="journal article" date="2020" name="bioRxiv">
        <title>Whole genome comparisons of ergot fungi reveals the divergence and evolution of species within the genus Claviceps are the result of varying mechanisms driving genome evolution and host range expansion.</title>
        <authorList>
            <person name="Wyka S.A."/>
            <person name="Mondo S.J."/>
            <person name="Liu M."/>
            <person name="Dettman J."/>
            <person name="Nalam V."/>
            <person name="Broders K.D."/>
        </authorList>
    </citation>
    <scope>NUCLEOTIDE SEQUENCE</scope>
    <source>
        <strain evidence="3">CCC 602</strain>
    </source>
</reference>
<feature type="region of interest" description="Disordered" evidence="1">
    <location>
        <begin position="705"/>
        <end position="745"/>
    </location>
</feature>
<name>A0A9P7SZP1_9HYPO</name>
<organism evidence="3 4">
    <name type="scientific">Claviceps pusilla</name>
    <dbReference type="NCBI Taxonomy" id="123648"/>
    <lineage>
        <taxon>Eukaryota</taxon>
        <taxon>Fungi</taxon>
        <taxon>Dikarya</taxon>
        <taxon>Ascomycota</taxon>
        <taxon>Pezizomycotina</taxon>
        <taxon>Sordariomycetes</taxon>
        <taxon>Hypocreomycetidae</taxon>
        <taxon>Hypocreales</taxon>
        <taxon>Clavicipitaceae</taxon>
        <taxon>Claviceps</taxon>
    </lineage>
</organism>
<gene>
    <name evidence="3" type="ORF">E4U43_000977</name>
</gene>
<dbReference type="GO" id="GO:0005737">
    <property type="term" value="C:cytoplasm"/>
    <property type="evidence" value="ECO:0007669"/>
    <property type="project" value="TreeGrafter"/>
</dbReference>
<evidence type="ECO:0000256" key="1">
    <source>
        <dbReference type="SAM" id="MobiDB-lite"/>
    </source>
</evidence>
<evidence type="ECO:0000259" key="2">
    <source>
        <dbReference type="PROSITE" id="PS50010"/>
    </source>
</evidence>